<dbReference type="Proteomes" id="UP000617634">
    <property type="component" value="Unassembled WGS sequence"/>
</dbReference>
<dbReference type="PROSITE" id="PS51194">
    <property type="entry name" value="HELICASE_CTER"/>
    <property type="match status" value="1"/>
</dbReference>
<dbReference type="InterPro" id="IPR027417">
    <property type="entry name" value="P-loop_NTPase"/>
</dbReference>
<name>A0A931HBZ9_9SPHN</name>
<dbReference type="AlphaFoldDB" id="A0A931HBZ9"/>
<reference evidence="3" key="1">
    <citation type="submission" date="2020-11" db="EMBL/GenBank/DDBJ databases">
        <title>Novosphingobium aureum sp. nov., a marine bacterium isolated from sediment of a salt flat.</title>
        <authorList>
            <person name="Yoo Y."/>
            <person name="Kim J.-J."/>
        </authorList>
    </citation>
    <scope>NUCLEOTIDE SEQUENCE</scope>
    <source>
        <strain evidence="3">YJ-S2-02</strain>
    </source>
</reference>
<keyword evidence="3" id="KW-0378">Hydrolase</keyword>
<keyword evidence="4" id="KW-1185">Reference proteome</keyword>
<protein>
    <submittedName>
        <fullName evidence="3">DEAD/DEAH box helicase</fullName>
    </submittedName>
</protein>
<dbReference type="PROSITE" id="PS51192">
    <property type="entry name" value="HELICASE_ATP_BIND_1"/>
    <property type="match status" value="1"/>
</dbReference>
<feature type="domain" description="Helicase ATP-binding" evidence="1">
    <location>
        <begin position="43"/>
        <end position="190"/>
    </location>
</feature>
<dbReference type="SUPFAM" id="SSF52540">
    <property type="entry name" value="P-loop containing nucleoside triphosphate hydrolases"/>
    <property type="match status" value="1"/>
</dbReference>
<evidence type="ECO:0000313" key="3">
    <source>
        <dbReference type="EMBL" id="MBH0113210.1"/>
    </source>
</evidence>
<dbReference type="RefSeq" id="WP_197163257.1">
    <property type="nucleotide sequence ID" value="NZ_JADZGI010000001.1"/>
</dbReference>
<keyword evidence="3" id="KW-0547">Nucleotide-binding</keyword>
<dbReference type="InterPro" id="IPR050742">
    <property type="entry name" value="Helicase_Restrict-Modif_Enz"/>
</dbReference>
<dbReference type="InterPro" id="IPR006935">
    <property type="entry name" value="Helicase/UvrB_N"/>
</dbReference>
<dbReference type="PANTHER" id="PTHR47396">
    <property type="entry name" value="TYPE I RESTRICTION ENZYME ECOKI R PROTEIN"/>
    <property type="match status" value="1"/>
</dbReference>
<dbReference type="SMART" id="SM00490">
    <property type="entry name" value="HELICc"/>
    <property type="match status" value="1"/>
</dbReference>
<evidence type="ECO:0000259" key="2">
    <source>
        <dbReference type="PROSITE" id="PS51194"/>
    </source>
</evidence>
<dbReference type="InterPro" id="IPR014001">
    <property type="entry name" value="Helicase_ATP-bd"/>
</dbReference>
<keyword evidence="3" id="KW-0347">Helicase</keyword>
<dbReference type="SMART" id="SM00487">
    <property type="entry name" value="DEXDc"/>
    <property type="match status" value="1"/>
</dbReference>
<dbReference type="Gene3D" id="3.40.50.300">
    <property type="entry name" value="P-loop containing nucleotide triphosphate hydrolases"/>
    <property type="match status" value="2"/>
</dbReference>
<dbReference type="PANTHER" id="PTHR47396:SF1">
    <property type="entry name" value="ATP-DEPENDENT HELICASE IRC3-RELATED"/>
    <property type="match status" value="1"/>
</dbReference>
<dbReference type="GO" id="GO:0016787">
    <property type="term" value="F:hydrolase activity"/>
    <property type="evidence" value="ECO:0007669"/>
    <property type="project" value="InterPro"/>
</dbReference>
<gene>
    <name evidence="3" type="ORF">I5E68_09655</name>
</gene>
<sequence>MLHFHASTATLCPLPEINGPLDPFLFDSGLHDWQFALLDEVARLFHQGHRRVLLQCPTGGGKTVMALSALLSSILRGWQAMFLVHRKELIRQTSERFTSSALGHSFVASKFPFDPEATLLLAGVQTLVNRLAAVLPPRLVIVDECHHAVSKTYTQILEYWPDAFILGLTATPERLDGRGLGEQYDVLVKGPSPQWLIANHYLAPYDYFAPDIPDMSGVGSSGAEINREAAAGVLNRPKLVGSIVEHYLRLGGGGQGIVFAQNRKHSRAIAAAFSAEGIPASHVDGDTPDDERDAFDKAFRCGDIRIGVNVNLFGEGYDVPNISYLGIGAATKSLINHLQWCGRVLRYVPGKRAVICDHAGNAIPVHLGGRGLGLPDDDRDWSLDGAAARRDAKEKDWTSITQCLNCYQIYPSAKPECPGCSSHHRAPPPPIKETAGKLSKLEREAAKKAMQDRRKREEWACKSYREFLSLAQSRNYQWPVQWAKRQCHLRKIAINPQREHENA</sequence>
<evidence type="ECO:0000259" key="1">
    <source>
        <dbReference type="PROSITE" id="PS51192"/>
    </source>
</evidence>
<dbReference type="InterPro" id="IPR001650">
    <property type="entry name" value="Helicase_C-like"/>
</dbReference>
<dbReference type="GO" id="GO:0004386">
    <property type="term" value="F:helicase activity"/>
    <property type="evidence" value="ECO:0007669"/>
    <property type="project" value="UniProtKB-KW"/>
</dbReference>
<dbReference type="EMBL" id="JADZGI010000001">
    <property type="protein sequence ID" value="MBH0113210.1"/>
    <property type="molecule type" value="Genomic_DNA"/>
</dbReference>
<feature type="domain" description="Helicase C-terminal" evidence="2">
    <location>
        <begin position="242"/>
        <end position="412"/>
    </location>
</feature>
<proteinExistence type="predicted"/>
<dbReference type="Pfam" id="PF00271">
    <property type="entry name" value="Helicase_C"/>
    <property type="match status" value="1"/>
</dbReference>
<organism evidence="3 4">
    <name type="scientific">Novosphingobium aureum</name>
    <dbReference type="NCBI Taxonomy" id="2792964"/>
    <lineage>
        <taxon>Bacteria</taxon>
        <taxon>Pseudomonadati</taxon>
        <taxon>Pseudomonadota</taxon>
        <taxon>Alphaproteobacteria</taxon>
        <taxon>Sphingomonadales</taxon>
        <taxon>Sphingomonadaceae</taxon>
        <taxon>Novosphingobium</taxon>
    </lineage>
</organism>
<comment type="caution">
    <text evidence="3">The sequence shown here is derived from an EMBL/GenBank/DDBJ whole genome shotgun (WGS) entry which is preliminary data.</text>
</comment>
<dbReference type="GO" id="GO:0003677">
    <property type="term" value="F:DNA binding"/>
    <property type="evidence" value="ECO:0007669"/>
    <property type="project" value="InterPro"/>
</dbReference>
<evidence type="ECO:0000313" key="4">
    <source>
        <dbReference type="Proteomes" id="UP000617634"/>
    </source>
</evidence>
<dbReference type="GO" id="GO:0005829">
    <property type="term" value="C:cytosol"/>
    <property type="evidence" value="ECO:0007669"/>
    <property type="project" value="TreeGrafter"/>
</dbReference>
<accession>A0A931HBZ9</accession>
<dbReference type="GO" id="GO:0005524">
    <property type="term" value="F:ATP binding"/>
    <property type="evidence" value="ECO:0007669"/>
    <property type="project" value="InterPro"/>
</dbReference>
<dbReference type="Pfam" id="PF04851">
    <property type="entry name" value="ResIII"/>
    <property type="match status" value="1"/>
</dbReference>
<keyword evidence="3" id="KW-0067">ATP-binding</keyword>